<dbReference type="NCBIfam" id="TIGR00169">
    <property type="entry name" value="leuB"/>
    <property type="match status" value="1"/>
</dbReference>
<keyword evidence="11" id="KW-0464">Manganese</keyword>
<keyword evidence="9" id="KW-0560">Oxidoreductase</keyword>
<evidence type="ECO:0000256" key="11">
    <source>
        <dbReference type="ARBA" id="ARBA00023211"/>
    </source>
</evidence>
<dbReference type="PANTHER" id="PTHR42979">
    <property type="entry name" value="3-ISOPROPYLMALATE DEHYDROGENASE"/>
    <property type="match status" value="1"/>
</dbReference>
<evidence type="ECO:0000256" key="7">
    <source>
        <dbReference type="ARBA" id="ARBA00022723"/>
    </source>
</evidence>
<dbReference type="Gene3D" id="3.40.718.10">
    <property type="entry name" value="Isopropylmalate Dehydrogenase"/>
    <property type="match status" value="1"/>
</dbReference>
<name>A0A381UT48_9ZZZZ</name>
<organism evidence="14">
    <name type="scientific">marine metagenome</name>
    <dbReference type="NCBI Taxonomy" id="408172"/>
    <lineage>
        <taxon>unclassified sequences</taxon>
        <taxon>metagenomes</taxon>
        <taxon>ecological metagenomes</taxon>
    </lineage>
</organism>
<feature type="domain" description="Isopropylmalate dehydrogenase-like" evidence="13">
    <location>
        <begin position="4"/>
        <end position="347"/>
    </location>
</feature>
<feature type="non-terminal residue" evidence="14">
    <location>
        <position position="1"/>
    </location>
</feature>
<dbReference type="GO" id="GO:0005829">
    <property type="term" value="C:cytosol"/>
    <property type="evidence" value="ECO:0007669"/>
    <property type="project" value="TreeGrafter"/>
</dbReference>
<dbReference type="InterPro" id="IPR019818">
    <property type="entry name" value="IsoCit/isopropylmalate_DH_CS"/>
</dbReference>
<evidence type="ECO:0000256" key="8">
    <source>
        <dbReference type="ARBA" id="ARBA00022842"/>
    </source>
</evidence>
<evidence type="ECO:0000256" key="4">
    <source>
        <dbReference type="ARBA" id="ARBA00013101"/>
    </source>
</evidence>
<evidence type="ECO:0000256" key="2">
    <source>
        <dbReference type="ARBA" id="ARBA00001946"/>
    </source>
</evidence>
<dbReference type="InterPro" id="IPR004429">
    <property type="entry name" value="Isopropylmalate_DH"/>
</dbReference>
<reference evidence="14" key="1">
    <citation type="submission" date="2018-05" db="EMBL/GenBank/DDBJ databases">
        <authorList>
            <person name="Lanie J.A."/>
            <person name="Ng W.-L."/>
            <person name="Kazmierczak K.M."/>
            <person name="Andrzejewski T.M."/>
            <person name="Davidsen T.M."/>
            <person name="Wayne K.J."/>
            <person name="Tettelin H."/>
            <person name="Glass J.I."/>
            <person name="Rusch D."/>
            <person name="Podicherti R."/>
            <person name="Tsui H.-C.T."/>
            <person name="Winkler M.E."/>
        </authorList>
    </citation>
    <scope>NUCLEOTIDE SEQUENCE</scope>
</reference>
<comment type="cofactor">
    <cofactor evidence="2">
        <name>Mg(2+)</name>
        <dbReference type="ChEBI" id="CHEBI:18420"/>
    </cofactor>
</comment>
<keyword evidence="10" id="KW-0520">NAD</keyword>
<evidence type="ECO:0000256" key="6">
    <source>
        <dbReference type="ARBA" id="ARBA00022605"/>
    </source>
</evidence>
<dbReference type="GO" id="GO:0000287">
    <property type="term" value="F:magnesium ion binding"/>
    <property type="evidence" value="ECO:0007669"/>
    <property type="project" value="InterPro"/>
</dbReference>
<sequence>VKYKITVLPGDGVGPEVMKAALAVLNEIGRLFGIAFSLTTELIGGCCYEKHGVVLTSDTLEACRKADAVLLGAVGGPEWDSLPHKSKPETALLRLRKELGLYSNLRPATVSTHLLENSPLRSEVIQNVDLLIVRELTSGIYFGTPRGYDQSQGWNTLLYTRKDVEQIAHTAFQLAEKRQNGVTSIHKANVLESSQFWKSVVHDVHRSYQHVSLSDMYVDNAAMQLVSAPRQFDVILTQNMFGDILSDIAATFSGSLGMLPSASLGEKHAMYEPVHGSAPDIAGRDIVNPIGMIASVAMMFNHSLDMPDAGDLILRSIEAALASGYRTEDILKKSGEQFTTTEMTTAIIRSMNKIHKETAVMV</sequence>
<dbReference type="HAMAP" id="MF_01033">
    <property type="entry name" value="LeuB_type1"/>
    <property type="match status" value="1"/>
</dbReference>
<evidence type="ECO:0000256" key="10">
    <source>
        <dbReference type="ARBA" id="ARBA00023027"/>
    </source>
</evidence>
<dbReference type="SUPFAM" id="SSF53659">
    <property type="entry name" value="Isocitrate/Isopropylmalate dehydrogenase-like"/>
    <property type="match status" value="1"/>
</dbReference>
<dbReference type="Pfam" id="PF00180">
    <property type="entry name" value="Iso_dh"/>
    <property type="match status" value="1"/>
</dbReference>
<evidence type="ECO:0000256" key="3">
    <source>
        <dbReference type="ARBA" id="ARBA00011738"/>
    </source>
</evidence>
<comment type="subunit">
    <text evidence="3">Homodimer.</text>
</comment>
<keyword evidence="6" id="KW-0028">Amino-acid biosynthesis</keyword>
<evidence type="ECO:0000256" key="5">
    <source>
        <dbReference type="ARBA" id="ARBA00022430"/>
    </source>
</evidence>
<comment type="cofactor">
    <cofactor evidence="1">
        <name>Mn(2+)</name>
        <dbReference type="ChEBI" id="CHEBI:29035"/>
    </cofactor>
</comment>
<dbReference type="InterPro" id="IPR024084">
    <property type="entry name" value="IsoPropMal-DH-like_dom"/>
</dbReference>
<keyword evidence="8" id="KW-0460">Magnesium</keyword>
<gene>
    <name evidence="14" type="ORF">METZ01_LOCUS83998</name>
</gene>
<evidence type="ECO:0000313" key="14">
    <source>
        <dbReference type="EMBL" id="SVA31144.1"/>
    </source>
</evidence>
<accession>A0A381UT48</accession>
<dbReference type="PANTHER" id="PTHR42979:SF1">
    <property type="entry name" value="3-ISOPROPYLMALATE DEHYDROGENASE"/>
    <property type="match status" value="1"/>
</dbReference>
<evidence type="ECO:0000256" key="1">
    <source>
        <dbReference type="ARBA" id="ARBA00001936"/>
    </source>
</evidence>
<dbReference type="GO" id="GO:0003862">
    <property type="term" value="F:3-isopropylmalate dehydrogenase activity"/>
    <property type="evidence" value="ECO:0007669"/>
    <property type="project" value="UniProtKB-EC"/>
</dbReference>
<dbReference type="GO" id="GO:0051287">
    <property type="term" value="F:NAD binding"/>
    <property type="evidence" value="ECO:0007669"/>
    <property type="project" value="InterPro"/>
</dbReference>
<keyword evidence="12" id="KW-0100">Branched-chain amino acid biosynthesis</keyword>
<keyword evidence="5" id="KW-0432">Leucine biosynthesis</keyword>
<dbReference type="AlphaFoldDB" id="A0A381UT48"/>
<evidence type="ECO:0000256" key="12">
    <source>
        <dbReference type="ARBA" id="ARBA00023304"/>
    </source>
</evidence>
<dbReference type="EC" id="1.1.1.85" evidence="4"/>
<keyword evidence="7" id="KW-0479">Metal-binding</keyword>
<dbReference type="FunFam" id="3.40.718.10:FF:000006">
    <property type="entry name" value="3-isopropylmalate dehydrogenase"/>
    <property type="match status" value="1"/>
</dbReference>
<dbReference type="SMART" id="SM01329">
    <property type="entry name" value="Iso_dh"/>
    <property type="match status" value="1"/>
</dbReference>
<dbReference type="PROSITE" id="PS00470">
    <property type="entry name" value="IDH_IMDH"/>
    <property type="match status" value="1"/>
</dbReference>
<dbReference type="EMBL" id="UINC01007051">
    <property type="protein sequence ID" value="SVA31144.1"/>
    <property type="molecule type" value="Genomic_DNA"/>
</dbReference>
<dbReference type="GO" id="GO:0009098">
    <property type="term" value="P:L-leucine biosynthetic process"/>
    <property type="evidence" value="ECO:0007669"/>
    <property type="project" value="UniProtKB-KW"/>
</dbReference>
<protein>
    <recommendedName>
        <fullName evidence="4">3-isopropylmalate dehydrogenase</fullName>
        <ecNumber evidence="4">1.1.1.85</ecNumber>
    </recommendedName>
</protein>
<proteinExistence type="inferred from homology"/>
<evidence type="ECO:0000256" key="9">
    <source>
        <dbReference type="ARBA" id="ARBA00023002"/>
    </source>
</evidence>
<evidence type="ECO:0000259" key="13">
    <source>
        <dbReference type="SMART" id="SM01329"/>
    </source>
</evidence>